<dbReference type="EMBL" id="CP003557">
    <property type="protein sequence ID" value="AFN73778.1"/>
    <property type="molecule type" value="Genomic_DNA"/>
</dbReference>
<dbReference type="SUPFAM" id="SSF110296">
    <property type="entry name" value="Oligoxyloglucan reducing end-specific cellobiohydrolase"/>
    <property type="match status" value="1"/>
</dbReference>
<dbReference type="AlphaFoldDB" id="I6ZXJ2"/>
<dbReference type="STRING" id="1191523.MROS_0535"/>
<dbReference type="eggNOG" id="COG1404">
    <property type="taxonomic scope" value="Bacteria"/>
</dbReference>
<accession>I6ZXJ2</accession>
<dbReference type="InterPro" id="IPR026444">
    <property type="entry name" value="Secre_tail"/>
</dbReference>
<dbReference type="Pfam" id="PF18962">
    <property type="entry name" value="Por_Secre_tail"/>
    <property type="match status" value="1"/>
</dbReference>
<protein>
    <submittedName>
        <fullName evidence="2">5'-nucleotidase domain-containing protein</fullName>
    </submittedName>
</protein>
<evidence type="ECO:0000313" key="2">
    <source>
        <dbReference type="EMBL" id="AFN73778.1"/>
    </source>
</evidence>
<sequence>MKKLLFLVVFVFLFPALLKGQVLRVESIEKIAEFYDINDMVVGFYDVTMSGDYIFGTDYQSIYRSNVKNLNQWEKISLPILRIGDFITTANGCVVIASGRGTYLTPDSGKTWIMNEKHGPFAMLPLSDGSFLAGGGWYDLLRVRTDISPNITDEKLWEQIVDSSRYWGQNTISFLYRTSTGRIIAYLMGLNRQKEGVWVSDDEGKNWRRPTPNLPEIDLDYLFRSVAENKYNLLAVSDLQLYISSDGESWGHYQNPATDHLLFSSVIYSPSLGWLLGGEKLLWSWDLQNWTDLNFNYGVYSMIEINGEYLLSTGDGIYLLKADVQTDVPILSSPTDFSLSQNYPNPFNPTTKIKYSVPKKSFVNITVYDILGREIITLVNEEKTPGNYEVEFDGGNLSNGIYLYRMQSGEFSEIKKLILLK</sequence>
<dbReference type="HOGENOM" id="CLU_651820_0_0_10"/>
<proteinExistence type="predicted"/>
<dbReference type="NCBIfam" id="TIGR04183">
    <property type="entry name" value="Por_Secre_tail"/>
    <property type="match status" value="1"/>
</dbReference>
<dbReference type="PATRIC" id="fig|1191523.3.peg.558"/>
<dbReference type="RefSeq" id="WP_014855215.1">
    <property type="nucleotide sequence ID" value="NC_018178.1"/>
</dbReference>
<evidence type="ECO:0000313" key="3">
    <source>
        <dbReference type="Proteomes" id="UP000009011"/>
    </source>
</evidence>
<dbReference type="OrthoDB" id="9800887at2"/>
<name>I6ZXJ2_MELRP</name>
<dbReference type="Gene3D" id="2.130.10.10">
    <property type="entry name" value="YVTN repeat-like/Quinoprotein amine dehydrogenase"/>
    <property type="match status" value="1"/>
</dbReference>
<keyword evidence="3" id="KW-1185">Reference proteome</keyword>
<gene>
    <name evidence="2" type="ordered locus">MROS_0535</name>
</gene>
<dbReference type="KEGG" id="mro:MROS_0535"/>
<dbReference type="InterPro" id="IPR015943">
    <property type="entry name" value="WD40/YVTN_repeat-like_dom_sf"/>
</dbReference>
<organism evidence="2 3">
    <name type="scientific">Melioribacter roseus (strain DSM 23840 / JCM 17771 / VKM B-2668 / P3M-2)</name>
    <dbReference type="NCBI Taxonomy" id="1191523"/>
    <lineage>
        <taxon>Bacteria</taxon>
        <taxon>Pseudomonadati</taxon>
        <taxon>Ignavibacteriota</taxon>
        <taxon>Ignavibacteria</taxon>
        <taxon>Ignavibacteriales</taxon>
        <taxon>Melioribacteraceae</taxon>
        <taxon>Melioribacter</taxon>
    </lineage>
</organism>
<reference evidence="2 3" key="1">
    <citation type="journal article" date="2013" name="PLoS ONE">
        <title>Genomic analysis of Melioribacter roseus, facultatively anaerobic organotrophic bacterium representing a novel deep lineage within Bacteriodetes/Chlorobi group.</title>
        <authorList>
            <person name="Kadnikov V.V."/>
            <person name="Mardanov A.V."/>
            <person name="Podosokorskaya O.A."/>
            <person name="Gavrilov S.N."/>
            <person name="Kublanov I.V."/>
            <person name="Beletsky A.V."/>
            <person name="Bonch-Osmolovskaya E.A."/>
            <person name="Ravin N.V."/>
        </authorList>
    </citation>
    <scope>NUCLEOTIDE SEQUENCE [LARGE SCALE GENOMIC DNA]</scope>
    <source>
        <strain evidence="3">JCM 17771 / P3M-2</strain>
    </source>
</reference>
<dbReference type="Gene3D" id="2.60.40.4070">
    <property type="match status" value="1"/>
</dbReference>
<evidence type="ECO:0000259" key="1">
    <source>
        <dbReference type="Pfam" id="PF18962"/>
    </source>
</evidence>
<feature type="domain" description="Secretion system C-terminal sorting" evidence="1">
    <location>
        <begin position="343"/>
        <end position="418"/>
    </location>
</feature>
<dbReference type="Proteomes" id="UP000009011">
    <property type="component" value="Chromosome"/>
</dbReference>